<dbReference type="Gramene" id="ABO98014">
    <property type="protein sequence ID" value="ABO98014"/>
    <property type="gene ID" value="OSTLU_33388"/>
</dbReference>
<evidence type="ECO:0000313" key="3">
    <source>
        <dbReference type="Proteomes" id="UP000001568"/>
    </source>
</evidence>
<evidence type="ECO:0000313" key="2">
    <source>
        <dbReference type="EMBL" id="ABO98014.1"/>
    </source>
</evidence>
<dbReference type="RefSeq" id="XP_001419721.1">
    <property type="nucleotide sequence ID" value="XM_001419684.1"/>
</dbReference>
<dbReference type="AlphaFoldDB" id="A4S2B2"/>
<name>A4S2B2_OSTLU</name>
<evidence type="ECO:0000256" key="1">
    <source>
        <dbReference type="SAM" id="MobiDB-lite"/>
    </source>
</evidence>
<dbReference type="KEGG" id="olu:OSTLU_33388"/>
<dbReference type="OMA" id="HKATKGH"/>
<protein>
    <submittedName>
        <fullName evidence="2">Uncharacterized protein</fullName>
    </submittedName>
</protein>
<proteinExistence type="predicted"/>
<dbReference type="EMBL" id="CP000589">
    <property type="protein sequence ID" value="ABO98014.1"/>
    <property type="molecule type" value="Genomic_DNA"/>
</dbReference>
<accession>A4S2B2</accession>
<dbReference type="OrthoDB" id="5107at2759"/>
<dbReference type="GO" id="GO:0003735">
    <property type="term" value="F:structural constituent of ribosome"/>
    <property type="evidence" value="ECO:0007669"/>
    <property type="project" value="InterPro"/>
</dbReference>
<gene>
    <name evidence="2" type="ORF">OSTLU_33388</name>
</gene>
<feature type="region of interest" description="Disordered" evidence="1">
    <location>
        <begin position="1"/>
        <end position="43"/>
    </location>
</feature>
<dbReference type="HOGENOM" id="CLU_3017639_0_0_1"/>
<dbReference type="GO" id="GO:0009507">
    <property type="term" value="C:chloroplast"/>
    <property type="evidence" value="ECO:0007669"/>
    <property type="project" value="InterPro"/>
</dbReference>
<feature type="compositionally biased region" description="Basic residues" evidence="1">
    <location>
        <begin position="7"/>
        <end position="17"/>
    </location>
</feature>
<reference evidence="2 3" key="1">
    <citation type="journal article" date="2007" name="Proc. Natl. Acad. Sci. U.S.A.">
        <title>The tiny eukaryote Ostreococcus provides genomic insights into the paradox of plankton speciation.</title>
        <authorList>
            <person name="Palenik B."/>
            <person name="Grimwood J."/>
            <person name="Aerts A."/>
            <person name="Rouze P."/>
            <person name="Salamov A."/>
            <person name="Putnam N."/>
            <person name="Dupont C."/>
            <person name="Jorgensen R."/>
            <person name="Derelle E."/>
            <person name="Rombauts S."/>
            <person name="Zhou K."/>
            <person name="Otillar R."/>
            <person name="Merchant S.S."/>
            <person name="Podell S."/>
            <person name="Gaasterland T."/>
            <person name="Napoli C."/>
            <person name="Gendler K."/>
            <person name="Manuell A."/>
            <person name="Tai V."/>
            <person name="Vallon O."/>
            <person name="Piganeau G."/>
            <person name="Jancek S."/>
            <person name="Heijde M."/>
            <person name="Jabbari K."/>
            <person name="Bowler C."/>
            <person name="Lohr M."/>
            <person name="Robbens S."/>
            <person name="Werner G."/>
            <person name="Dubchak I."/>
            <person name="Pazour G.J."/>
            <person name="Ren Q."/>
            <person name="Paulsen I."/>
            <person name="Delwiche C."/>
            <person name="Schmutz J."/>
            <person name="Rokhsar D."/>
            <person name="Van de Peer Y."/>
            <person name="Moreau H."/>
            <person name="Grigoriev I.V."/>
        </authorList>
    </citation>
    <scope>NUCLEOTIDE SEQUENCE [LARGE SCALE GENOMIC DNA]</scope>
    <source>
        <strain evidence="2 3">CCE9901</strain>
    </source>
</reference>
<dbReference type="Pfam" id="PF17257">
    <property type="entry name" value="DUF5323"/>
    <property type="match status" value="1"/>
</dbReference>
<dbReference type="Proteomes" id="UP000001568">
    <property type="component" value="Chromosome 9"/>
</dbReference>
<dbReference type="GO" id="GO:0006412">
    <property type="term" value="P:translation"/>
    <property type="evidence" value="ECO:0007669"/>
    <property type="project" value="InterPro"/>
</dbReference>
<sequence>MTFTVKAARHVRKKATKGHTDTRPKKHRPSDRNRKAVEYPTVDPATAPAVMTVVSK</sequence>
<dbReference type="InterPro" id="IPR020526">
    <property type="entry name" value="Ribosomal_cL38"/>
</dbReference>
<dbReference type="GO" id="GO:0005840">
    <property type="term" value="C:ribosome"/>
    <property type="evidence" value="ECO:0007669"/>
    <property type="project" value="InterPro"/>
</dbReference>
<dbReference type="GO" id="GO:0019843">
    <property type="term" value="F:rRNA binding"/>
    <property type="evidence" value="ECO:0007669"/>
    <property type="project" value="InterPro"/>
</dbReference>
<dbReference type="GeneID" id="5003535"/>
<organism evidence="2 3">
    <name type="scientific">Ostreococcus lucimarinus (strain CCE9901)</name>
    <dbReference type="NCBI Taxonomy" id="436017"/>
    <lineage>
        <taxon>Eukaryota</taxon>
        <taxon>Viridiplantae</taxon>
        <taxon>Chlorophyta</taxon>
        <taxon>Mamiellophyceae</taxon>
        <taxon>Mamiellales</taxon>
        <taxon>Bathycoccaceae</taxon>
        <taxon>Ostreococcus</taxon>
    </lineage>
</organism>
<keyword evidence="3" id="KW-1185">Reference proteome</keyword>